<dbReference type="PANTHER" id="PTHR45614">
    <property type="entry name" value="MYB PROTEIN-RELATED"/>
    <property type="match status" value="1"/>
</dbReference>
<evidence type="ECO:0008006" key="6">
    <source>
        <dbReference type="Google" id="ProtNLM"/>
    </source>
</evidence>
<dbReference type="Gene3D" id="1.10.10.60">
    <property type="entry name" value="Homeodomain-like"/>
    <property type="match status" value="3"/>
</dbReference>
<feature type="region of interest" description="Disordered" evidence="1">
    <location>
        <begin position="334"/>
        <end position="364"/>
    </location>
</feature>
<dbReference type="PROSITE" id="PS50090">
    <property type="entry name" value="MYB_LIKE"/>
    <property type="match status" value="3"/>
</dbReference>
<proteinExistence type="predicted"/>
<comment type="caution">
    <text evidence="4">The sequence shown here is derived from an EMBL/GenBank/DDBJ whole genome shotgun (WGS) entry which is preliminary data.</text>
</comment>
<organism evidence="4 5">
    <name type="scientific">Aspergillus tanneri</name>
    <dbReference type="NCBI Taxonomy" id="1220188"/>
    <lineage>
        <taxon>Eukaryota</taxon>
        <taxon>Fungi</taxon>
        <taxon>Dikarya</taxon>
        <taxon>Ascomycota</taxon>
        <taxon>Pezizomycotina</taxon>
        <taxon>Eurotiomycetes</taxon>
        <taxon>Eurotiomycetidae</taxon>
        <taxon>Eurotiales</taxon>
        <taxon>Aspergillaceae</taxon>
        <taxon>Aspergillus</taxon>
        <taxon>Aspergillus subgen. Circumdati</taxon>
    </lineage>
</organism>
<dbReference type="InterPro" id="IPR001005">
    <property type="entry name" value="SANT/Myb"/>
</dbReference>
<feature type="compositionally biased region" description="Acidic residues" evidence="1">
    <location>
        <begin position="279"/>
        <end position="295"/>
    </location>
</feature>
<feature type="region of interest" description="Disordered" evidence="1">
    <location>
        <begin position="434"/>
        <end position="483"/>
    </location>
</feature>
<dbReference type="PROSITE" id="PS51294">
    <property type="entry name" value="HTH_MYB"/>
    <property type="match status" value="3"/>
</dbReference>
<feature type="domain" description="Myb-like" evidence="2">
    <location>
        <begin position="132"/>
        <end position="182"/>
    </location>
</feature>
<feature type="compositionally biased region" description="Polar residues" evidence="1">
    <location>
        <begin position="337"/>
        <end position="364"/>
    </location>
</feature>
<evidence type="ECO:0000259" key="3">
    <source>
        <dbReference type="PROSITE" id="PS51294"/>
    </source>
</evidence>
<evidence type="ECO:0000259" key="2">
    <source>
        <dbReference type="PROSITE" id="PS50090"/>
    </source>
</evidence>
<dbReference type="Pfam" id="PF00249">
    <property type="entry name" value="Myb_DNA-binding"/>
    <property type="match status" value="3"/>
</dbReference>
<reference evidence="4 5" key="1">
    <citation type="submission" date="2019-08" db="EMBL/GenBank/DDBJ databases">
        <title>The genome sequence of a newly discovered highly antifungal drug resistant Aspergillus species, Aspergillus tanneri NIH 1004.</title>
        <authorList>
            <person name="Mounaud S."/>
            <person name="Singh I."/>
            <person name="Joardar V."/>
            <person name="Pakala S."/>
            <person name="Pakala S."/>
            <person name="Venepally P."/>
            <person name="Chung J.K."/>
            <person name="Losada L."/>
            <person name="Nierman W.C."/>
        </authorList>
    </citation>
    <scope>NUCLEOTIDE SEQUENCE [LARGE SCALE GENOMIC DNA]</scope>
    <source>
        <strain evidence="4 5">NIH1004</strain>
    </source>
</reference>
<dbReference type="SUPFAM" id="SSF46689">
    <property type="entry name" value="Homeodomain-like"/>
    <property type="match status" value="2"/>
</dbReference>
<dbReference type="VEuPathDB" id="FungiDB:EYZ11_004469"/>
<dbReference type="CDD" id="cd00167">
    <property type="entry name" value="SANT"/>
    <property type="match status" value="3"/>
</dbReference>
<dbReference type="GO" id="GO:0005634">
    <property type="term" value="C:nucleus"/>
    <property type="evidence" value="ECO:0007669"/>
    <property type="project" value="TreeGrafter"/>
</dbReference>
<dbReference type="InterPro" id="IPR050560">
    <property type="entry name" value="MYB_TF"/>
</dbReference>
<dbReference type="GO" id="GO:0000981">
    <property type="term" value="F:DNA-binding transcription factor activity, RNA polymerase II-specific"/>
    <property type="evidence" value="ECO:0007669"/>
    <property type="project" value="TreeGrafter"/>
</dbReference>
<feature type="domain" description="HTH myb-type" evidence="3">
    <location>
        <begin position="134"/>
        <end position="186"/>
    </location>
</feature>
<feature type="compositionally biased region" description="Low complexity" evidence="1">
    <location>
        <begin position="304"/>
        <end position="315"/>
    </location>
</feature>
<dbReference type="GeneID" id="54330945"/>
<dbReference type="RefSeq" id="XP_033423407.1">
    <property type="nucleotide sequence ID" value="XM_033572855.1"/>
</dbReference>
<sequence>MAVSILLSAPGDPCALAPLKYEGQELKLEDYDRWPSRTPTSDHVLSREGLKRESTVFGLSDRRTYPSNWVLQKRTGMARKQRRWTAEEDAQLQEGVQAAINGSRPLLWREIAKSVPGRSNKDCRRRWCNSLAGSLSKGHWTESEDERLWTAVQKHGTQWAVVAQEVGTRSPDQCSSHWSHTLNPDIDFSEWTQQDDETLLQAVQQHGTTWTTIASKHLPNRTALAIRNRFNALNARMEGNRKAPSAEGAGIRAGASPHSRNWPNRDDGRQLYPSCISDWPEDEDDDSEDGGDDNDQYGPWHGKPTPLSSPPSGSLARPKGLVGLSRTSSILAPAHRQGQSYSSHLSQDSWTPITPQTSDSNVFPSVMTSGLSPYHEHASVKHASTSVGSLTSPLMVPDTAHLSSGALSFDHYLAGGPQAQPGLPANTMAELLTPQSPLGLTTPPNPFLSGPIKSGLSQWPAGPTAETFEGAATPPQQDGLGPTLHRISIDMECTSEQLSQIMRAAATIGGKVTLSINHPDDKPRC</sequence>
<dbReference type="EMBL" id="QUQM01000006">
    <property type="protein sequence ID" value="KAA8644046.1"/>
    <property type="molecule type" value="Genomic_DNA"/>
</dbReference>
<dbReference type="GO" id="GO:0000978">
    <property type="term" value="F:RNA polymerase II cis-regulatory region sequence-specific DNA binding"/>
    <property type="evidence" value="ECO:0007669"/>
    <property type="project" value="TreeGrafter"/>
</dbReference>
<feature type="domain" description="HTH myb-type" evidence="3">
    <location>
        <begin position="191"/>
        <end position="238"/>
    </location>
</feature>
<dbReference type="OrthoDB" id="2143914at2759"/>
<accession>A0A5M9ME74</accession>
<dbReference type="InterPro" id="IPR017930">
    <property type="entry name" value="Myb_dom"/>
</dbReference>
<gene>
    <name evidence="4" type="ORF">ATNIH1004_008243</name>
</gene>
<evidence type="ECO:0000313" key="5">
    <source>
        <dbReference type="Proteomes" id="UP000324241"/>
    </source>
</evidence>
<dbReference type="SMART" id="SM00717">
    <property type="entry name" value="SANT"/>
    <property type="match status" value="3"/>
</dbReference>
<name>A0A5M9ME74_9EURO</name>
<feature type="domain" description="Myb-like" evidence="2">
    <location>
        <begin position="76"/>
        <end position="131"/>
    </location>
</feature>
<protein>
    <recommendedName>
        <fullName evidence="6">Myb-like DNA-binding domain protein</fullName>
    </recommendedName>
</protein>
<feature type="region of interest" description="Disordered" evidence="1">
    <location>
        <begin position="238"/>
        <end position="320"/>
    </location>
</feature>
<dbReference type="Proteomes" id="UP000324241">
    <property type="component" value="Unassembled WGS sequence"/>
</dbReference>
<feature type="domain" description="HTH myb-type" evidence="3">
    <location>
        <begin position="76"/>
        <end position="131"/>
    </location>
</feature>
<evidence type="ECO:0000256" key="1">
    <source>
        <dbReference type="SAM" id="MobiDB-lite"/>
    </source>
</evidence>
<dbReference type="AlphaFoldDB" id="A0A5M9ME74"/>
<feature type="domain" description="Myb-like" evidence="2">
    <location>
        <begin position="183"/>
        <end position="234"/>
    </location>
</feature>
<dbReference type="InterPro" id="IPR009057">
    <property type="entry name" value="Homeodomain-like_sf"/>
</dbReference>
<dbReference type="PANTHER" id="PTHR45614:SF25">
    <property type="entry name" value="MYB PROTEIN"/>
    <property type="match status" value="1"/>
</dbReference>
<evidence type="ECO:0000313" key="4">
    <source>
        <dbReference type="EMBL" id="KAA8644046.1"/>
    </source>
</evidence>